<dbReference type="InterPro" id="IPR006073">
    <property type="entry name" value="GTP-bd"/>
</dbReference>
<dbReference type="InterPro" id="IPR005662">
    <property type="entry name" value="GTPase_Era-like"/>
</dbReference>
<keyword evidence="12" id="KW-1185">Reference proteome</keyword>
<dbReference type="PANTHER" id="PTHR42698:SF1">
    <property type="entry name" value="GTPASE ERA, MITOCHONDRIAL"/>
    <property type="match status" value="1"/>
</dbReference>
<evidence type="ECO:0000259" key="10">
    <source>
        <dbReference type="PROSITE" id="PS51713"/>
    </source>
</evidence>
<dbReference type="AlphaFoldDB" id="A0A7T5VF76"/>
<feature type="binding site" evidence="6">
    <location>
        <begin position="24"/>
        <end position="31"/>
    </location>
    <ligand>
        <name>GTP</name>
        <dbReference type="ChEBI" id="CHEBI:37565"/>
    </ligand>
</feature>
<dbReference type="SUPFAM" id="SSF54814">
    <property type="entry name" value="Prokaryotic type KH domain (KH-domain type II)"/>
    <property type="match status" value="1"/>
</dbReference>
<dbReference type="NCBIfam" id="NF000908">
    <property type="entry name" value="PRK00089.1"/>
    <property type="match status" value="1"/>
</dbReference>
<feature type="region of interest" description="G2" evidence="7">
    <location>
        <begin position="50"/>
        <end position="54"/>
    </location>
</feature>
<protein>
    <recommendedName>
        <fullName evidence="2 6">GTPase Era</fullName>
    </recommendedName>
</protein>
<keyword evidence="4 6" id="KW-0694">RNA-binding</keyword>
<keyword evidence="6" id="KW-0690">Ribosome biogenesis</keyword>
<comment type="similarity">
    <text evidence="1 6 7 8">Belongs to the TRAFAC class TrmE-Era-EngA-EngB-Septin-like GTPase superfamily. Era GTPase family.</text>
</comment>
<dbReference type="GO" id="GO:0005886">
    <property type="term" value="C:plasma membrane"/>
    <property type="evidence" value="ECO:0007669"/>
    <property type="project" value="UniProtKB-SubCell"/>
</dbReference>
<feature type="binding site" evidence="6">
    <location>
        <begin position="137"/>
        <end position="140"/>
    </location>
    <ligand>
        <name>GTP</name>
        <dbReference type="ChEBI" id="CHEBI:37565"/>
    </ligand>
</feature>
<accession>A0A7T5VF76</accession>
<dbReference type="SUPFAM" id="SSF52540">
    <property type="entry name" value="P-loop containing nucleoside triphosphate hydrolases"/>
    <property type="match status" value="1"/>
</dbReference>
<evidence type="ECO:0000256" key="7">
    <source>
        <dbReference type="PROSITE-ProRule" id="PRU01050"/>
    </source>
</evidence>
<evidence type="ECO:0000256" key="2">
    <source>
        <dbReference type="ARBA" id="ARBA00020484"/>
    </source>
</evidence>
<dbReference type="PANTHER" id="PTHR42698">
    <property type="entry name" value="GTPASE ERA"/>
    <property type="match status" value="1"/>
</dbReference>
<dbReference type="InterPro" id="IPR005225">
    <property type="entry name" value="Small_GTP-bd"/>
</dbReference>
<evidence type="ECO:0000256" key="5">
    <source>
        <dbReference type="ARBA" id="ARBA00023134"/>
    </source>
</evidence>
<dbReference type="GO" id="GO:0005525">
    <property type="term" value="F:GTP binding"/>
    <property type="evidence" value="ECO:0007669"/>
    <property type="project" value="UniProtKB-UniRule"/>
</dbReference>
<dbReference type="NCBIfam" id="TIGR00231">
    <property type="entry name" value="small_GTP"/>
    <property type="match status" value="1"/>
</dbReference>
<dbReference type="GO" id="GO:0005829">
    <property type="term" value="C:cytosol"/>
    <property type="evidence" value="ECO:0007669"/>
    <property type="project" value="TreeGrafter"/>
</dbReference>
<comment type="subunit">
    <text evidence="6">Monomer.</text>
</comment>
<dbReference type="PROSITE" id="PS50823">
    <property type="entry name" value="KH_TYPE_2"/>
    <property type="match status" value="1"/>
</dbReference>
<dbReference type="CDD" id="cd22534">
    <property type="entry name" value="KH-II_Era"/>
    <property type="match status" value="1"/>
</dbReference>
<dbReference type="InterPro" id="IPR015946">
    <property type="entry name" value="KH_dom-like_a/b"/>
</dbReference>
<dbReference type="CDD" id="cd04163">
    <property type="entry name" value="Era"/>
    <property type="match status" value="1"/>
</dbReference>
<organism evidence="11 12">
    <name type="scientific">Desulfobulbus oligotrophicus</name>
    <dbReference type="NCBI Taxonomy" id="1909699"/>
    <lineage>
        <taxon>Bacteria</taxon>
        <taxon>Pseudomonadati</taxon>
        <taxon>Thermodesulfobacteriota</taxon>
        <taxon>Desulfobulbia</taxon>
        <taxon>Desulfobulbales</taxon>
        <taxon>Desulfobulbaceae</taxon>
        <taxon>Desulfobulbus</taxon>
    </lineage>
</organism>
<dbReference type="EMBL" id="CP054140">
    <property type="protein sequence ID" value="QQG66684.1"/>
    <property type="molecule type" value="Genomic_DNA"/>
</dbReference>
<feature type="region of interest" description="G4" evidence="7">
    <location>
        <begin position="137"/>
        <end position="140"/>
    </location>
</feature>
<dbReference type="InterPro" id="IPR004044">
    <property type="entry name" value="KH_dom_type_2"/>
</dbReference>
<name>A0A7T5VF76_9BACT</name>
<dbReference type="Gene3D" id="3.40.50.300">
    <property type="entry name" value="P-loop containing nucleotide triphosphate hydrolases"/>
    <property type="match status" value="1"/>
</dbReference>
<dbReference type="GO" id="GO:0003924">
    <property type="term" value="F:GTPase activity"/>
    <property type="evidence" value="ECO:0007669"/>
    <property type="project" value="UniProtKB-UniRule"/>
</dbReference>
<reference evidence="11 12" key="1">
    <citation type="submission" date="2020-05" db="EMBL/GenBank/DDBJ databases">
        <title>Complete genome of Desulfobulbus oligotrophicus.</title>
        <authorList>
            <person name="Podar M."/>
        </authorList>
    </citation>
    <scope>NUCLEOTIDE SEQUENCE [LARGE SCALE GENOMIC DNA]</scope>
    <source>
        <strain evidence="11 12">Prop6</strain>
    </source>
</reference>
<dbReference type="InterPro" id="IPR027417">
    <property type="entry name" value="P-loop_NTPase"/>
</dbReference>
<dbReference type="Pfam" id="PF01926">
    <property type="entry name" value="MMR_HSR1"/>
    <property type="match status" value="1"/>
</dbReference>
<feature type="binding site" evidence="6">
    <location>
        <begin position="71"/>
        <end position="75"/>
    </location>
    <ligand>
        <name>GTP</name>
        <dbReference type="ChEBI" id="CHEBI:37565"/>
    </ligand>
</feature>
<keyword evidence="6" id="KW-0472">Membrane</keyword>
<dbReference type="InterPro" id="IPR009019">
    <property type="entry name" value="KH_sf_prok-type"/>
</dbReference>
<keyword evidence="3 6" id="KW-0547">Nucleotide-binding</keyword>
<feature type="region of interest" description="G5" evidence="7">
    <location>
        <begin position="166"/>
        <end position="168"/>
    </location>
</feature>
<gene>
    <name evidence="6 11" type="primary">era</name>
    <name evidence="11" type="ORF">HP555_12815</name>
</gene>
<dbReference type="HAMAP" id="MF_00367">
    <property type="entry name" value="GTPase_Era"/>
    <property type="match status" value="1"/>
</dbReference>
<dbReference type="KEGG" id="dog:HP555_12815"/>
<sequence length="308" mass="33977">MISEKNSLSASSAPYRSGVVTILGAPNVGKSTLLNQLLQQKIAIVTPKAQTTRNRIMGIVTGPDFQILLLDTPGLHAAKEEINRRMVKIALASLADADAVLFLVDCSVWNHDKRISKAEEYAGYLKKITKPVVLALNKQDLIPQQQLLPIMDWCRTLHPFASVVPVSALSGQGVDVLLAELVTLLPEGPQYYPEDLPTDATERFIAAEIIREKIFLLIRKEVPYSTAVVIDSFEEGDPAVIRATIMVERDSQKGILVGQKGKMLATIRQSAAADIAQVLDRRVRLHLWIKVSKDWTENTAILRDLGLV</sequence>
<dbReference type="PROSITE" id="PS51713">
    <property type="entry name" value="G_ERA"/>
    <property type="match status" value="1"/>
</dbReference>
<feature type="region of interest" description="G3" evidence="7">
    <location>
        <begin position="71"/>
        <end position="74"/>
    </location>
</feature>
<comment type="subcellular location">
    <subcellularLocation>
        <location evidence="6">Cytoplasm</location>
    </subcellularLocation>
    <subcellularLocation>
        <location evidence="6">Cell membrane</location>
        <topology evidence="6">Peripheral membrane protein</topology>
    </subcellularLocation>
</comment>
<evidence type="ECO:0000313" key="11">
    <source>
        <dbReference type="EMBL" id="QQG66684.1"/>
    </source>
</evidence>
<evidence type="ECO:0000256" key="8">
    <source>
        <dbReference type="RuleBase" id="RU003761"/>
    </source>
</evidence>
<evidence type="ECO:0000256" key="3">
    <source>
        <dbReference type="ARBA" id="ARBA00022741"/>
    </source>
</evidence>
<comment type="function">
    <text evidence="6">An essential GTPase that binds both GDP and GTP, with rapid nucleotide exchange. Plays a role in 16S rRNA processing and 30S ribosomal subunit biogenesis and possibly also in cell cycle regulation and energy metabolism.</text>
</comment>
<feature type="domain" description="Era-type G" evidence="10">
    <location>
        <begin position="16"/>
        <end position="187"/>
    </location>
</feature>
<dbReference type="Proteomes" id="UP000596092">
    <property type="component" value="Chromosome"/>
</dbReference>
<dbReference type="GO" id="GO:0043024">
    <property type="term" value="F:ribosomal small subunit binding"/>
    <property type="evidence" value="ECO:0007669"/>
    <property type="project" value="TreeGrafter"/>
</dbReference>
<feature type="region of interest" description="G1" evidence="7">
    <location>
        <begin position="24"/>
        <end position="31"/>
    </location>
</feature>
<keyword evidence="6" id="KW-0963">Cytoplasm</keyword>
<dbReference type="NCBIfam" id="TIGR00436">
    <property type="entry name" value="era"/>
    <property type="match status" value="1"/>
</dbReference>
<dbReference type="PRINTS" id="PR00326">
    <property type="entry name" value="GTP1OBG"/>
</dbReference>
<feature type="domain" description="KH type-2" evidence="9">
    <location>
        <begin position="218"/>
        <end position="293"/>
    </location>
</feature>
<proteinExistence type="inferred from homology"/>
<keyword evidence="6" id="KW-1003">Cell membrane</keyword>
<dbReference type="GO" id="GO:0000028">
    <property type="term" value="P:ribosomal small subunit assembly"/>
    <property type="evidence" value="ECO:0007669"/>
    <property type="project" value="TreeGrafter"/>
</dbReference>
<keyword evidence="6" id="KW-0699">rRNA-binding</keyword>
<keyword evidence="5 6" id="KW-0342">GTP-binding</keyword>
<dbReference type="InterPro" id="IPR030388">
    <property type="entry name" value="G_ERA_dom"/>
</dbReference>
<evidence type="ECO:0000256" key="4">
    <source>
        <dbReference type="ARBA" id="ARBA00022884"/>
    </source>
</evidence>
<dbReference type="GO" id="GO:0070181">
    <property type="term" value="F:small ribosomal subunit rRNA binding"/>
    <property type="evidence" value="ECO:0007669"/>
    <property type="project" value="UniProtKB-UniRule"/>
</dbReference>
<evidence type="ECO:0000259" key="9">
    <source>
        <dbReference type="PROSITE" id="PS50823"/>
    </source>
</evidence>
<evidence type="ECO:0000256" key="6">
    <source>
        <dbReference type="HAMAP-Rule" id="MF_00367"/>
    </source>
</evidence>
<dbReference type="RefSeq" id="WP_199262967.1">
    <property type="nucleotide sequence ID" value="NZ_CP054140.1"/>
</dbReference>
<dbReference type="Pfam" id="PF07650">
    <property type="entry name" value="KH_2"/>
    <property type="match status" value="1"/>
</dbReference>
<evidence type="ECO:0000313" key="12">
    <source>
        <dbReference type="Proteomes" id="UP000596092"/>
    </source>
</evidence>
<evidence type="ECO:0000256" key="1">
    <source>
        <dbReference type="ARBA" id="ARBA00007921"/>
    </source>
</evidence>
<dbReference type="Gene3D" id="3.30.300.20">
    <property type="match status" value="1"/>
</dbReference>